<keyword evidence="3" id="KW-1185">Reference proteome</keyword>
<reference evidence="2 3" key="1">
    <citation type="submission" date="2021-02" db="EMBL/GenBank/DDBJ databases">
        <title>Genome assembly of Pseudopithomyces chartarum.</title>
        <authorList>
            <person name="Jauregui R."/>
            <person name="Singh J."/>
            <person name="Voisey C."/>
        </authorList>
    </citation>
    <scope>NUCLEOTIDE SEQUENCE [LARGE SCALE GENOMIC DNA]</scope>
    <source>
        <strain evidence="2 3">AGR01</strain>
    </source>
</reference>
<accession>A0AAN6LQJ7</accession>
<dbReference type="AlphaFoldDB" id="A0AAN6LQJ7"/>
<dbReference type="EMBL" id="WVTA01000018">
    <property type="protein sequence ID" value="KAK3197432.1"/>
    <property type="molecule type" value="Genomic_DNA"/>
</dbReference>
<dbReference type="Proteomes" id="UP001280581">
    <property type="component" value="Unassembled WGS sequence"/>
</dbReference>
<gene>
    <name evidence="2" type="ORF">GRF29_216g105723</name>
</gene>
<organism evidence="2 3">
    <name type="scientific">Pseudopithomyces chartarum</name>
    <dbReference type="NCBI Taxonomy" id="1892770"/>
    <lineage>
        <taxon>Eukaryota</taxon>
        <taxon>Fungi</taxon>
        <taxon>Dikarya</taxon>
        <taxon>Ascomycota</taxon>
        <taxon>Pezizomycotina</taxon>
        <taxon>Dothideomycetes</taxon>
        <taxon>Pleosporomycetidae</taxon>
        <taxon>Pleosporales</taxon>
        <taxon>Massarineae</taxon>
        <taxon>Didymosphaeriaceae</taxon>
        <taxon>Pseudopithomyces</taxon>
    </lineage>
</organism>
<comment type="caution">
    <text evidence="2">The sequence shown here is derived from an EMBL/GenBank/DDBJ whole genome shotgun (WGS) entry which is preliminary data.</text>
</comment>
<evidence type="ECO:0000256" key="1">
    <source>
        <dbReference type="SAM" id="MobiDB-lite"/>
    </source>
</evidence>
<protein>
    <submittedName>
        <fullName evidence="2">Uncharacterized protein</fullName>
    </submittedName>
</protein>
<feature type="compositionally biased region" description="Gly residues" evidence="1">
    <location>
        <begin position="236"/>
        <end position="245"/>
    </location>
</feature>
<name>A0AAN6LQJ7_9PLEO</name>
<evidence type="ECO:0000313" key="2">
    <source>
        <dbReference type="EMBL" id="KAK3197432.1"/>
    </source>
</evidence>
<sequence length="245" mass="27522">MRNLSRDERLALLEGPAVDLICADQVVGSMPLRLVVATSKVARKKFVENNGEGITQFGVFHPDVGEALERLGKYLVTVMGVRNHPFSLQSTTVAKDIDLLFVAHAMGMNLYVHNVHRYWWAVLQSEALLKVGFDGVNALDNRVNEHTDRFPILHMFVQRWSSIGLYSIEEDIPVIGNWGPDLPNLRAASERLLAEHAAKQAERAAKHAELRDKRLSEKNKRKKQEFEEQLRVARGGRSGGYGMGV</sequence>
<evidence type="ECO:0000313" key="3">
    <source>
        <dbReference type="Proteomes" id="UP001280581"/>
    </source>
</evidence>
<proteinExistence type="predicted"/>
<feature type="region of interest" description="Disordered" evidence="1">
    <location>
        <begin position="207"/>
        <end position="245"/>
    </location>
</feature>
<feature type="compositionally biased region" description="Basic and acidic residues" evidence="1">
    <location>
        <begin position="207"/>
        <end position="231"/>
    </location>
</feature>